<dbReference type="AlphaFoldDB" id="V5GHQ0"/>
<accession>V5GHQ0</accession>
<dbReference type="InterPro" id="IPR024445">
    <property type="entry name" value="Tnp_ISXO2-like"/>
</dbReference>
<sequence>MACNSCQISLFHFFEIISNQQQLVSFLQEHGVLPENMECPHCEKLCKFYTENDLRFKCTSSKLMSKNKRKRQKIYCSFSVSARKGTFFDKSKLSLDTICKFVAFWLVSAPSRQTLLENELNISSKSVVDWSNLCRDVCLICMVDGSEQIGGPNKIVEVNEDKIKVGKRKYNRGRLIKAQWVFGGIEYDSNKCFLVLADDNSKETLLQVIKNWVLPGTTIISDCWKSYDCLADEGFQHETVNHSKNFVDLDTGVHTRNTDKLWRDMKSSIPRFSRRENNFDGYLAECQFRMKYSNHTDRFHHFFKSMAHLQPPAELDSGESSDGSD</sequence>
<evidence type="ECO:0000259" key="1">
    <source>
        <dbReference type="SMART" id="SM01126"/>
    </source>
</evidence>
<dbReference type="EMBL" id="GALX01004917">
    <property type="protein sequence ID" value="JAB63549.1"/>
    <property type="molecule type" value="Transcribed_RNA"/>
</dbReference>
<dbReference type="PANTHER" id="PTHR47163:SF2">
    <property type="entry name" value="SI:DKEY-17M8.2"/>
    <property type="match status" value="1"/>
</dbReference>
<evidence type="ECO:0000313" key="2">
    <source>
        <dbReference type="EMBL" id="JAB63549.1"/>
    </source>
</evidence>
<protein>
    <recommendedName>
        <fullName evidence="1">ISXO2-like transposase domain-containing protein</fullName>
    </recommendedName>
</protein>
<feature type="domain" description="ISXO2-like transposase" evidence="1">
    <location>
        <begin position="148"/>
        <end position="291"/>
    </location>
</feature>
<organism evidence="2">
    <name type="scientific">Anoplophora glabripennis</name>
    <name type="common">Asian longhorn beetle</name>
    <name type="synonym">Anoplophora nobilis</name>
    <dbReference type="NCBI Taxonomy" id="217634"/>
    <lineage>
        <taxon>Eukaryota</taxon>
        <taxon>Metazoa</taxon>
        <taxon>Ecdysozoa</taxon>
        <taxon>Arthropoda</taxon>
        <taxon>Hexapoda</taxon>
        <taxon>Insecta</taxon>
        <taxon>Pterygota</taxon>
        <taxon>Neoptera</taxon>
        <taxon>Endopterygota</taxon>
        <taxon>Coleoptera</taxon>
        <taxon>Polyphaga</taxon>
        <taxon>Cucujiformia</taxon>
        <taxon>Chrysomeloidea</taxon>
        <taxon>Cerambycidae</taxon>
        <taxon>Lamiinae</taxon>
        <taxon>Lamiini</taxon>
        <taxon>Anoplophora</taxon>
    </lineage>
</organism>
<reference evidence="2" key="1">
    <citation type="submission" date="2013-07" db="EMBL/GenBank/DDBJ databases">
        <title>Midgut Transcriptome Profiling of Anoplphora glabripennis, a Lignocellulose Degrading, Wood-Boring Cerambycid.</title>
        <authorList>
            <person name="Scully E.D."/>
            <person name="Hoover K."/>
            <person name="Carlson J.E."/>
            <person name="Tien M."/>
            <person name="Geib S.M."/>
        </authorList>
    </citation>
    <scope>NUCLEOTIDE SEQUENCE</scope>
</reference>
<proteinExistence type="predicted"/>
<dbReference type="Pfam" id="PF12762">
    <property type="entry name" value="DDE_Tnp_IS1595"/>
    <property type="match status" value="1"/>
</dbReference>
<dbReference type="PANTHER" id="PTHR47163">
    <property type="entry name" value="DDE_TNP_IS1595 DOMAIN-CONTAINING PROTEIN"/>
    <property type="match status" value="1"/>
</dbReference>
<dbReference type="InterPro" id="IPR053164">
    <property type="entry name" value="IS1016-like_transposase"/>
</dbReference>
<name>V5GHQ0_ANOGL</name>
<gene>
    <name evidence="2" type="primary">Y132A</name>
</gene>
<dbReference type="SMART" id="SM01126">
    <property type="entry name" value="DDE_Tnp_IS1595"/>
    <property type="match status" value="1"/>
</dbReference>